<organism evidence="3 4">
    <name type="scientific">Bradyrhizobium canariense</name>
    <dbReference type="NCBI Taxonomy" id="255045"/>
    <lineage>
        <taxon>Bacteria</taxon>
        <taxon>Pseudomonadati</taxon>
        <taxon>Pseudomonadota</taxon>
        <taxon>Alphaproteobacteria</taxon>
        <taxon>Hyphomicrobiales</taxon>
        <taxon>Nitrobacteraceae</taxon>
        <taxon>Bradyrhizobium</taxon>
    </lineage>
</organism>
<evidence type="ECO:0000313" key="4">
    <source>
        <dbReference type="Proteomes" id="UP000243904"/>
    </source>
</evidence>
<reference evidence="4" key="1">
    <citation type="submission" date="2016-10" db="EMBL/GenBank/DDBJ databases">
        <authorList>
            <person name="Varghese N."/>
            <person name="Submissions S."/>
        </authorList>
    </citation>
    <scope>NUCLEOTIDE SEQUENCE [LARGE SCALE GENOMIC DNA]</scope>
    <source>
        <strain evidence="4">GAS369</strain>
    </source>
</reference>
<dbReference type="RefSeq" id="WP_146690161.1">
    <property type="nucleotide sequence ID" value="NZ_LT629750.1"/>
</dbReference>
<name>A0A1H2ASN9_9BRAD</name>
<dbReference type="AlphaFoldDB" id="A0A1H2ASN9"/>
<gene>
    <name evidence="3" type="ORF">SAMN05444158_6424</name>
</gene>
<keyword evidence="4" id="KW-1185">Reference proteome</keyword>
<dbReference type="PANTHER" id="PTHR41930">
    <property type="entry name" value="UPF0200 PROTEIN MJ1399"/>
    <property type="match status" value="1"/>
</dbReference>
<dbReference type="Gene3D" id="3.40.50.300">
    <property type="entry name" value="P-loop containing nucleotide triphosphate hydrolases"/>
    <property type="match status" value="1"/>
</dbReference>
<dbReference type="InterPro" id="IPR002637">
    <property type="entry name" value="RdgB/HAM1"/>
</dbReference>
<dbReference type="Proteomes" id="UP000243904">
    <property type="component" value="Chromosome I"/>
</dbReference>
<dbReference type="PANTHER" id="PTHR41930:SF1">
    <property type="entry name" value="DEPHOSPHO-COA KINASE"/>
    <property type="match status" value="1"/>
</dbReference>
<keyword evidence="1" id="KW-0378">Hydrolase</keyword>
<dbReference type="Pfam" id="PF01725">
    <property type="entry name" value="Ham1p_like"/>
    <property type="match status" value="1"/>
</dbReference>
<dbReference type="GO" id="GO:0047429">
    <property type="term" value="F:nucleoside triphosphate diphosphatase activity"/>
    <property type="evidence" value="ECO:0007669"/>
    <property type="project" value="InterPro"/>
</dbReference>
<dbReference type="InterPro" id="IPR029001">
    <property type="entry name" value="ITPase-like_fam"/>
</dbReference>
<evidence type="ECO:0000313" key="3">
    <source>
        <dbReference type="EMBL" id="SDT48809.1"/>
    </source>
</evidence>
<dbReference type="EMBL" id="LT629750">
    <property type="protein sequence ID" value="SDT48809.1"/>
    <property type="molecule type" value="Genomic_DNA"/>
</dbReference>
<dbReference type="Gene3D" id="3.90.950.10">
    <property type="match status" value="1"/>
</dbReference>
<sequence>MKRPRPHYGNAFEYDRILNVFFYTSNTEKLLQARLLFMRHGYELKHFRGKKEPYDEEYQLGTVGLLNQAIEQVKAEFGVRSIFFVEDTSVRIEALSATGDFPGPAVKEWFSQATFDAVDRQLRDAGNDRRAKVNSDIALYMPTLQSPVLFHGETIGKIASTPPSFQGSVQYPWLTPETFNGWIIPDGSTKRLGEMEFEESLDYDFRAKALKELLAALEHFNAAINLRPNFYTTRRSVDLQPGQLSLIPEPSRTVVLVVGARCSGKTTFSDYMANYESVRVYEASTVLRGIAEEVGVIPSNSDEALDFLGEVGWDSVARRIADYIDKDDSRLSVVSGLRTPEELLFLKRRFPAARIVLIDADQRIRFERHIRRARDSTLTDMRAFSREDEKQKEFGTLRIANDIAEITIINDGTRNQYSKKIEEALDLISGAPEKLRLQSSKSLSELHRSLKALLTIGIAATCEEIAELTAKLGSPVRKYNTNRALKAVPEFASRLEQKGERLRYQPTNRSLSLLRLLDLLTG</sequence>
<dbReference type="InterPro" id="IPR027417">
    <property type="entry name" value="P-loop_NTPase"/>
</dbReference>
<accession>A0A1H2ASN9</accession>
<protein>
    <submittedName>
        <fullName evidence="3">Inosine/xanthosine triphosphate pyrophosphatase, all-alpha NTP-PPase family</fullName>
    </submittedName>
</protein>
<proteinExistence type="predicted"/>
<evidence type="ECO:0000256" key="2">
    <source>
        <dbReference type="ARBA" id="ARBA00023080"/>
    </source>
</evidence>
<keyword evidence="2" id="KW-0546">Nucleotide metabolism</keyword>
<evidence type="ECO:0000256" key="1">
    <source>
        <dbReference type="ARBA" id="ARBA00022801"/>
    </source>
</evidence>
<dbReference type="GO" id="GO:0009117">
    <property type="term" value="P:nucleotide metabolic process"/>
    <property type="evidence" value="ECO:0007669"/>
    <property type="project" value="UniProtKB-KW"/>
</dbReference>
<dbReference type="SUPFAM" id="SSF52972">
    <property type="entry name" value="ITPase-like"/>
    <property type="match status" value="1"/>
</dbReference>
<dbReference type="SUPFAM" id="SSF52540">
    <property type="entry name" value="P-loop containing nucleoside triphosphate hydrolases"/>
    <property type="match status" value="1"/>
</dbReference>
<dbReference type="GO" id="GO:0009143">
    <property type="term" value="P:nucleoside triphosphate catabolic process"/>
    <property type="evidence" value="ECO:0007669"/>
    <property type="project" value="InterPro"/>
</dbReference>